<feature type="signal peptide" evidence="1">
    <location>
        <begin position="1"/>
        <end position="46"/>
    </location>
</feature>
<dbReference type="EMBL" id="RWJI01000001">
    <property type="protein sequence ID" value="RRQ51902.1"/>
    <property type="molecule type" value="Genomic_DNA"/>
</dbReference>
<dbReference type="Proteomes" id="UP000268553">
    <property type="component" value="Unassembled WGS sequence"/>
</dbReference>
<dbReference type="GO" id="GO:0006508">
    <property type="term" value="P:proteolysis"/>
    <property type="evidence" value="ECO:0007669"/>
    <property type="project" value="InterPro"/>
</dbReference>
<sequence>MQRYCSCGNCNSAFRLRDMAVKNAKLRLVQAGAMALSLLVTGSAFSQQQSFNTVEAAKNGWFAEQNRSANWYLAQHKKLSTALNALQPQRPGVVDAYVVSIGLDSDGVFARESAEAAKILARRYGAAGRTVYLTTGGDDKATGAPQGSPSNLATALAAIADKMNTQEDVLILFATTHGDPVSGLAYRDKEYAAGMIAPQRLADLLDGVGVKRRMVLLSACYSGIFIPLLTNDQTVIVTAASSQRPSFGCTPGNDWTFFGDALMNNAFRKPQKFDAAIVEATGLIRQWEGALDLPPSRPQVFVGENARIWLDVLESKMPTTASAKVGRPAISTD</sequence>
<organism evidence="2 3">
    <name type="scientific">Sphingorhabdus wooponensis</name>
    <dbReference type="NCBI Taxonomy" id="940136"/>
    <lineage>
        <taxon>Bacteria</taxon>
        <taxon>Pseudomonadati</taxon>
        <taxon>Pseudomonadota</taxon>
        <taxon>Alphaproteobacteria</taxon>
        <taxon>Sphingomonadales</taxon>
        <taxon>Sphingomonadaceae</taxon>
        <taxon>Sphingorhabdus</taxon>
    </lineage>
</organism>
<dbReference type="Gene3D" id="3.40.50.1460">
    <property type="match status" value="1"/>
</dbReference>
<dbReference type="GO" id="GO:0008233">
    <property type="term" value="F:peptidase activity"/>
    <property type="evidence" value="ECO:0007669"/>
    <property type="project" value="InterPro"/>
</dbReference>
<evidence type="ECO:0000256" key="1">
    <source>
        <dbReference type="SAM" id="SignalP"/>
    </source>
</evidence>
<accession>A0A426RSD4</accession>
<comment type="caution">
    <text evidence="2">The sequence shown here is derived from an EMBL/GenBank/DDBJ whole genome shotgun (WGS) entry which is preliminary data.</text>
</comment>
<dbReference type="InterPro" id="IPR001096">
    <property type="entry name" value="Peptidase_C13"/>
</dbReference>
<reference evidence="2 3" key="1">
    <citation type="submission" date="2018-12" db="EMBL/GenBank/DDBJ databases">
        <authorList>
            <person name="Kim S.-J."/>
            <person name="Jung G.-Y."/>
        </authorList>
    </citation>
    <scope>NUCLEOTIDE SEQUENCE [LARGE SCALE GENOMIC DNA]</scope>
    <source>
        <strain evidence="2 3">03SU3-P</strain>
    </source>
</reference>
<proteinExistence type="predicted"/>
<name>A0A426RSD4_9SPHN</name>
<evidence type="ECO:0000313" key="2">
    <source>
        <dbReference type="EMBL" id="RRQ51902.1"/>
    </source>
</evidence>
<keyword evidence="1" id="KW-0732">Signal</keyword>
<dbReference type="OrthoDB" id="345222at2"/>
<gene>
    <name evidence="2" type="ORF">D7D48_03225</name>
</gene>
<keyword evidence="3" id="KW-1185">Reference proteome</keyword>
<dbReference type="AlphaFoldDB" id="A0A426RSD4"/>
<evidence type="ECO:0000313" key="3">
    <source>
        <dbReference type="Proteomes" id="UP000268553"/>
    </source>
</evidence>
<protein>
    <submittedName>
        <fullName evidence="2">Peptidase C13</fullName>
    </submittedName>
</protein>
<feature type="chain" id="PRO_5019387375" evidence="1">
    <location>
        <begin position="47"/>
        <end position="333"/>
    </location>
</feature>
<dbReference type="Pfam" id="PF01650">
    <property type="entry name" value="Peptidase_C13"/>
    <property type="match status" value="1"/>
</dbReference>